<reference evidence="1" key="1">
    <citation type="submission" date="2015-01" db="EMBL/GenBank/DDBJ databases">
        <title>Population genomics of rice bacterial leaf blight strains from India.</title>
        <authorList>
            <person name="Midha S."/>
            <person name="Anil M.G."/>
            <person name="Mishra D."/>
            <person name="Brahma K."/>
            <person name="Laha G.S."/>
            <person name="Sundaram R.M."/>
            <person name="Sonti R.V."/>
            <person name="Patil P.B."/>
        </authorList>
    </citation>
    <scope>NUCLEOTIDE SEQUENCE</scope>
    <source>
        <strain evidence="1">BXO512</strain>
    </source>
</reference>
<protein>
    <submittedName>
        <fullName evidence="1">Uncharacterized protein</fullName>
    </submittedName>
</protein>
<accession>A0A854DGJ6</accession>
<gene>
    <name evidence="1" type="ORF">BXO512_18165</name>
</gene>
<name>A0A854DGJ6_XANOO</name>
<organism evidence="1">
    <name type="scientific">Xanthomonas oryzae pv. oryzae</name>
    <dbReference type="NCBI Taxonomy" id="64187"/>
    <lineage>
        <taxon>Bacteria</taxon>
        <taxon>Pseudomonadati</taxon>
        <taxon>Pseudomonadota</taxon>
        <taxon>Gammaproteobacteria</taxon>
        <taxon>Lysobacterales</taxon>
        <taxon>Lysobacteraceae</taxon>
        <taxon>Xanthomonas</taxon>
    </lineage>
</organism>
<comment type="caution">
    <text evidence="1">The sequence shown here is derived from an EMBL/GenBank/DDBJ whole genome shotgun (WGS) entry which is preliminary data.</text>
</comment>
<dbReference type="EMBL" id="JXEA01000285">
    <property type="protein sequence ID" value="OLG87174.1"/>
    <property type="molecule type" value="Genomic_DNA"/>
</dbReference>
<proteinExistence type="predicted"/>
<sequence length="68" mass="6983">MNQCDTAVSATPSEAERLAHLALLQVVDTDAEPFFDALAAAAQASAGPPIVVDAVTALDHALEALRNP</sequence>
<evidence type="ECO:0000313" key="1">
    <source>
        <dbReference type="EMBL" id="OLG87174.1"/>
    </source>
</evidence>
<dbReference type="AlphaFoldDB" id="A0A854DGJ6"/>